<evidence type="ECO:0008006" key="4">
    <source>
        <dbReference type="Google" id="ProtNLM"/>
    </source>
</evidence>
<feature type="compositionally biased region" description="Low complexity" evidence="1">
    <location>
        <begin position="63"/>
        <end position="77"/>
    </location>
</feature>
<dbReference type="Pfam" id="PF07494">
    <property type="entry name" value="Reg_prop"/>
    <property type="match status" value="1"/>
</dbReference>
<evidence type="ECO:0000313" key="2">
    <source>
        <dbReference type="EMBL" id="MBA5764938.1"/>
    </source>
</evidence>
<keyword evidence="3" id="KW-1185">Reference proteome</keyword>
<name>A0A7W2FVE6_9VIBR</name>
<proteinExistence type="predicted"/>
<comment type="caution">
    <text evidence="2">The sequence shown here is derived from an EMBL/GenBank/DDBJ whole genome shotgun (WGS) entry which is preliminary data.</text>
</comment>
<protein>
    <recommendedName>
        <fullName evidence="4">Hybrid sensor histidine kinase/response regulator</fullName>
    </recommendedName>
</protein>
<dbReference type="AlphaFoldDB" id="A0A7W2FVE6"/>
<reference evidence="2 3" key="1">
    <citation type="submission" date="2020-07" db="EMBL/GenBank/DDBJ databases">
        <title>Vibrio marinisediminis sp. nov., isolated from marine sediment.</title>
        <authorList>
            <person name="Ji X."/>
        </authorList>
    </citation>
    <scope>NUCLEOTIDE SEQUENCE [LARGE SCALE GENOMIC DNA]</scope>
    <source>
        <strain evidence="2 3">404</strain>
    </source>
</reference>
<dbReference type="Proteomes" id="UP000571701">
    <property type="component" value="Unassembled WGS sequence"/>
</dbReference>
<evidence type="ECO:0000256" key="1">
    <source>
        <dbReference type="SAM" id="MobiDB-lite"/>
    </source>
</evidence>
<feature type="region of interest" description="Disordered" evidence="1">
    <location>
        <begin position="57"/>
        <end position="77"/>
    </location>
</feature>
<dbReference type="InterPro" id="IPR011110">
    <property type="entry name" value="Reg_prop"/>
</dbReference>
<feature type="non-terminal residue" evidence="2">
    <location>
        <position position="1"/>
    </location>
</feature>
<feature type="non-terminal residue" evidence="2">
    <location>
        <position position="77"/>
    </location>
</feature>
<dbReference type="Gene3D" id="2.130.10.10">
    <property type="entry name" value="YVTN repeat-like/Quinoprotein amine dehydrogenase"/>
    <property type="match status" value="1"/>
</dbReference>
<sequence>KDKGIVKQFNTKTHPDFSSNNIRVITEDVYGNLWLGTENEGLIKLNVSTGLITPYKKKEKDNNSLSNNNIKSLYYGP</sequence>
<dbReference type="InterPro" id="IPR015943">
    <property type="entry name" value="WD40/YVTN_repeat-like_dom_sf"/>
</dbReference>
<accession>A0A7W2FVE6</accession>
<organism evidence="2 3">
    <name type="scientific">Vibrio marinisediminis</name>
    <dbReference type="NCBI Taxonomy" id="2758441"/>
    <lineage>
        <taxon>Bacteria</taxon>
        <taxon>Pseudomonadati</taxon>
        <taxon>Pseudomonadota</taxon>
        <taxon>Gammaproteobacteria</taxon>
        <taxon>Vibrionales</taxon>
        <taxon>Vibrionaceae</taxon>
        <taxon>Vibrio</taxon>
    </lineage>
</organism>
<gene>
    <name evidence="2" type="ORF">H2O73_21555</name>
</gene>
<dbReference type="EMBL" id="JACFYF010000384">
    <property type="protein sequence ID" value="MBA5764938.1"/>
    <property type="molecule type" value="Genomic_DNA"/>
</dbReference>
<evidence type="ECO:0000313" key="3">
    <source>
        <dbReference type="Proteomes" id="UP000571701"/>
    </source>
</evidence>